<feature type="domain" description="Transglutaminase-like" evidence="3">
    <location>
        <begin position="536"/>
        <end position="618"/>
    </location>
</feature>
<dbReference type="OrthoDB" id="3651060at2"/>
<evidence type="ECO:0000256" key="1">
    <source>
        <dbReference type="SAM" id="MobiDB-lite"/>
    </source>
</evidence>
<feature type="transmembrane region" description="Helical" evidence="2">
    <location>
        <begin position="250"/>
        <end position="271"/>
    </location>
</feature>
<feature type="transmembrane region" description="Helical" evidence="2">
    <location>
        <begin position="133"/>
        <end position="154"/>
    </location>
</feature>
<dbReference type="SUPFAM" id="SSF54001">
    <property type="entry name" value="Cysteine proteinases"/>
    <property type="match status" value="1"/>
</dbReference>
<protein>
    <recommendedName>
        <fullName evidence="3">Transglutaminase-like domain-containing protein</fullName>
    </recommendedName>
</protein>
<dbReference type="Proteomes" id="UP000292686">
    <property type="component" value="Unassembled WGS sequence"/>
</dbReference>
<evidence type="ECO:0000313" key="5">
    <source>
        <dbReference type="EMBL" id="RXZ86942.1"/>
    </source>
</evidence>
<keyword evidence="6" id="KW-1185">Reference proteome</keyword>
<evidence type="ECO:0000256" key="2">
    <source>
        <dbReference type="SAM" id="Phobius"/>
    </source>
</evidence>
<sequence length="836" mass="88730">MSRRRRAAPVRPSDDQIIVIWGLAYLVVGVVLAAFAAWPVYQSPRMILVAAVGLLLGAGTIVLSRYLKWTGLTGALTTGLVAFVLYVVAVVPVAIPSAFSSPGAFFRGILDGLVGIVVGWKQLLTLDLPVGEYQAVLVPFFIVVFVGSIVASALITRENRWTPLAALAVLLMTVFGIAFGSSETSAPITVLGVEVPAPRELGLGVLSLLAAVVWLLGRARLTRARALARARAGTVRQGGESIAIAVRRNALAVGIVVIALVGGIVVAPAAASLGERGALRDTIDPHVVVQQQPSPLSGYRSWFQSTSFDTETFSITGDVDRVGRLPIAVLDEYDGEVFHVGADTRFSRLPRSAGPGSDRIDLDVQVGEGFGGIWVPAPTLLAAAPSFGGPRAEALADGFHIAPDGGGAVDVAPTDDGHGLVPGDSYTVLADEPVPDTSFATATGGESTIDPELYPALTEWAALQELPRTGAGFEELIDRLRARGYLSHGLLEDDASSAWVAALSASGRYAFLSSYAGHSRARLETLFTSMIDQQRRAGPGADEDMLVSGVGDDEQFAAAAALLARHWGFESRVVVGVRLAGAEEVPGIPACDDACTGGSMSAWIEARPAGGEWTAIDATPQFAMLPTEITEGEQLPENPTVPDEVTSEAVDPPQAQSDSSDEEVVADDRPSEALDAFWPIMRWVLIGTGALLLLLLPFATLFFAKRIRRSVRRGSPDTEVRVVAAWEELVDLYTDYRIPLESTPSRILAAESSGRAAALSLAAGVDRAVFSEHPPAKKFAEWAWQLVDDERKQLAASAGFRGRVRAALSLRSFTRRAGSRPRVFSLPDVFRKEIAP</sequence>
<feature type="transmembrane region" description="Helical" evidence="2">
    <location>
        <begin position="47"/>
        <end position="67"/>
    </location>
</feature>
<keyword evidence="2" id="KW-0812">Transmembrane</keyword>
<feature type="transmembrane region" description="Helical" evidence="2">
    <location>
        <begin position="20"/>
        <end position="41"/>
    </location>
</feature>
<evidence type="ECO:0000259" key="3">
    <source>
        <dbReference type="Pfam" id="PF01841"/>
    </source>
</evidence>
<feature type="transmembrane region" description="Helical" evidence="2">
    <location>
        <begin position="201"/>
        <end position="221"/>
    </location>
</feature>
<comment type="caution">
    <text evidence="5">The sequence shown here is derived from an EMBL/GenBank/DDBJ whole genome shotgun (WGS) entry which is preliminary data.</text>
</comment>
<dbReference type="Pfam" id="PF01841">
    <property type="entry name" value="Transglut_core"/>
    <property type="match status" value="1"/>
</dbReference>
<proteinExistence type="predicted"/>
<evidence type="ECO:0000313" key="7">
    <source>
        <dbReference type="Proteomes" id="UP000581087"/>
    </source>
</evidence>
<dbReference type="EMBL" id="JACCBI010000001">
    <property type="protein sequence ID" value="NYD67225.1"/>
    <property type="molecule type" value="Genomic_DNA"/>
</dbReference>
<organism evidence="5 6">
    <name type="scientific">Agromyces atrinae</name>
    <dbReference type="NCBI Taxonomy" id="592376"/>
    <lineage>
        <taxon>Bacteria</taxon>
        <taxon>Bacillati</taxon>
        <taxon>Actinomycetota</taxon>
        <taxon>Actinomycetes</taxon>
        <taxon>Micrococcales</taxon>
        <taxon>Microbacteriaceae</taxon>
        <taxon>Agromyces</taxon>
    </lineage>
</organism>
<keyword evidence="2" id="KW-0472">Membrane</keyword>
<dbReference type="Proteomes" id="UP000581087">
    <property type="component" value="Unassembled WGS sequence"/>
</dbReference>
<evidence type="ECO:0000313" key="4">
    <source>
        <dbReference type="EMBL" id="NYD67225.1"/>
    </source>
</evidence>
<keyword evidence="2" id="KW-1133">Transmembrane helix</keyword>
<dbReference type="AlphaFoldDB" id="A0A4Q2MAE2"/>
<dbReference type="InterPro" id="IPR002931">
    <property type="entry name" value="Transglutaminase-like"/>
</dbReference>
<feature type="region of interest" description="Disordered" evidence="1">
    <location>
        <begin position="633"/>
        <end position="668"/>
    </location>
</feature>
<reference evidence="5 6" key="1">
    <citation type="submission" date="2019-01" db="EMBL/GenBank/DDBJ databases">
        <title>Agromyces.</title>
        <authorList>
            <person name="Li J."/>
        </authorList>
    </citation>
    <scope>NUCLEOTIDE SEQUENCE [LARGE SCALE GENOMIC DNA]</scope>
    <source>
        <strain evidence="5 6">DSM 23870</strain>
    </source>
</reference>
<dbReference type="InterPro" id="IPR038765">
    <property type="entry name" value="Papain-like_cys_pep_sf"/>
</dbReference>
<accession>A0A4Q2MAE2</accession>
<reference evidence="4 7" key="2">
    <citation type="submission" date="2020-07" db="EMBL/GenBank/DDBJ databases">
        <title>Sequencing the genomes of 1000 actinobacteria strains.</title>
        <authorList>
            <person name="Klenk H.-P."/>
        </authorList>
    </citation>
    <scope>NUCLEOTIDE SEQUENCE [LARGE SCALE GENOMIC DNA]</scope>
    <source>
        <strain evidence="4 7">DSM 23870</strain>
    </source>
</reference>
<feature type="transmembrane region" description="Helical" evidence="2">
    <location>
        <begin position="680"/>
        <end position="704"/>
    </location>
</feature>
<feature type="transmembrane region" description="Helical" evidence="2">
    <location>
        <begin position="74"/>
        <end position="95"/>
    </location>
</feature>
<feature type="transmembrane region" description="Helical" evidence="2">
    <location>
        <begin position="161"/>
        <end position="181"/>
    </location>
</feature>
<name>A0A4Q2MAE2_9MICO</name>
<dbReference type="RefSeq" id="WP_129173768.1">
    <property type="nucleotide sequence ID" value="NZ_JACCBI010000001.1"/>
</dbReference>
<dbReference type="EMBL" id="SDPM01000003">
    <property type="protein sequence ID" value="RXZ86942.1"/>
    <property type="molecule type" value="Genomic_DNA"/>
</dbReference>
<gene>
    <name evidence="4" type="ORF">BJ972_001744</name>
    <name evidence="5" type="ORF">ESP50_07725</name>
</gene>
<evidence type="ECO:0000313" key="6">
    <source>
        <dbReference type="Proteomes" id="UP000292686"/>
    </source>
</evidence>